<evidence type="ECO:0000256" key="5">
    <source>
        <dbReference type="ARBA" id="ARBA00022692"/>
    </source>
</evidence>
<dbReference type="RefSeq" id="WP_272859276.1">
    <property type="nucleotide sequence ID" value="NZ_CP067134.1"/>
</dbReference>
<dbReference type="Pfam" id="PF04290">
    <property type="entry name" value="DctQ"/>
    <property type="match status" value="1"/>
</dbReference>
<comment type="subunit">
    <text evidence="9">The complex comprises the extracytoplasmic solute receptor protein and the two transmembrane proteins.</text>
</comment>
<dbReference type="Proteomes" id="UP001218412">
    <property type="component" value="Chromosome"/>
</dbReference>
<keyword evidence="3" id="KW-1003">Cell membrane</keyword>
<evidence type="ECO:0000256" key="8">
    <source>
        <dbReference type="ARBA" id="ARBA00038436"/>
    </source>
</evidence>
<evidence type="ECO:0000256" key="3">
    <source>
        <dbReference type="ARBA" id="ARBA00022475"/>
    </source>
</evidence>
<keyword evidence="4 9" id="KW-0997">Cell inner membrane</keyword>
<organism evidence="11 12">
    <name type="scientific">Paracoccus stylophorae</name>
    <dbReference type="NCBI Taxonomy" id="659350"/>
    <lineage>
        <taxon>Bacteria</taxon>
        <taxon>Pseudomonadati</taxon>
        <taxon>Pseudomonadota</taxon>
        <taxon>Alphaproteobacteria</taxon>
        <taxon>Rhodobacterales</taxon>
        <taxon>Paracoccaceae</taxon>
        <taxon>Paracoccus</taxon>
    </lineage>
</organism>
<evidence type="ECO:0000256" key="4">
    <source>
        <dbReference type="ARBA" id="ARBA00022519"/>
    </source>
</evidence>
<reference evidence="11 12" key="1">
    <citation type="submission" date="2021-01" db="EMBL/GenBank/DDBJ databases">
        <title>Biogeographic distribution of Paracoccus.</title>
        <authorList>
            <person name="Hollensteiner J."/>
            <person name="Leineberger J."/>
            <person name="Brinkhoff T."/>
            <person name="Daniel R."/>
        </authorList>
    </citation>
    <scope>NUCLEOTIDE SEQUENCE [LARGE SCALE GENOMIC DNA]</scope>
    <source>
        <strain evidence="11 12">LMG25392</strain>
    </source>
</reference>
<evidence type="ECO:0000256" key="9">
    <source>
        <dbReference type="RuleBase" id="RU369079"/>
    </source>
</evidence>
<name>A0ABY7SY60_9RHOB</name>
<accession>A0ABY7SY60</accession>
<keyword evidence="12" id="KW-1185">Reference proteome</keyword>
<evidence type="ECO:0000256" key="7">
    <source>
        <dbReference type="ARBA" id="ARBA00023136"/>
    </source>
</evidence>
<proteinExistence type="inferred from homology"/>
<protein>
    <recommendedName>
        <fullName evidence="9">TRAP transporter small permease protein</fullName>
    </recommendedName>
</protein>
<evidence type="ECO:0000259" key="10">
    <source>
        <dbReference type="Pfam" id="PF04290"/>
    </source>
</evidence>
<feature type="transmembrane region" description="Helical" evidence="9">
    <location>
        <begin position="24"/>
        <end position="45"/>
    </location>
</feature>
<keyword evidence="2 9" id="KW-0813">Transport</keyword>
<evidence type="ECO:0000256" key="6">
    <source>
        <dbReference type="ARBA" id="ARBA00022989"/>
    </source>
</evidence>
<gene>
    <name evidence="11" type="ORF">JHW45_01875</name>
</gene>
<evidence type="ECO:0000256" key="2">
    <source>
        <dbReference type="ARBA" id="ARBA00022448"/>
    </source>
</evidence>
<evidence type="ECO:0000313" key="11">
    <source>
        <dbReference type="EMBL" id="WCR11181.1"/>
    </source>
</evidence>
<dbReference type="InterPro" id="IPR055348">
    <property type="entry name" value="DctQ"/>
</dbReference>
<sequence length="176" mass="18932">MDEPLTEHAHPVPLPGWLTALCRAVAGLGGLALLAMMLMTVVSVAKRTILGAPIPGDFELVEIGSAVAIFCFLPWCQATGGNVVVDFFTQKASAQTNHLLEAVGDLLYLLIAALLLWRMIHGGLEMRQYGEQSMVLRIPVWWSFVIVLPAMGLLVATTAATMIGHLRMARAGKARA</sequence>
<dbReference type="PANTHER" id="PTHR35011:SF10">
    <property type="entry name" value="TRAP TRANSPORTER SMALL PERMEASE PROTEIN"/>
    <property type="match status" value="1"/>
</dbReference>
<keyword evidence="6 9" id="KW-1133">Transmembrane helix</keyword>
<dbReference type="EMBL" id="CP067134">
    <property type="protein sequence ID" value="WCR11181.1"/>
    <property type="molecule type" value="Genomic_DNA"/>
</dbReference>
<keyword evidence="7 9" id="KW-0472">Membrane</keyword>
<feature type="domain" description="Tripartite ATP-independent periplasmic transporters DctQ component" evidence="10">
    <location>
        <begin position="36"/>
        <end position="166"/>
    </location>
</feature>
<comment type="similarity">
    <text evidence="8 9">Belongs to the TRAP transporter small permease family.</text>
</comment>
<keyword evidence="5 9" id="KW-0812">Transmembrane</keyword>
<comment type="function">
    <text evidence="9">Part of the tripartite ATP-independent periplasmic (TRAP) transport system.</text>
</comment>
<feature type="transmembrane region" description="Helical" evidence="9">
    <location>
        <begin position="140"/>
        <end position="166"/>
    </location>
</feature>
<comment type="caution">
    <text evidence="9">Lacks conserved residue(s) required for the propagation of feature annotation.</text>
</comment>
<feature type="transmembrane region" description="Helical" evidence="9">
    <location>
        <begin position="99"/>
        <end position="120"/>
    </location>
</feature>
<dbReference type="InterPro" id="IPR007387">
    <property type="entry name" value="TRAP_DctQ"/>
</dbReference>
<comment type="subcellular location">
    <subcellularLocation>
        <location evidence="1 9">Cell inner membrane</location>
        <topology evidence="1 9">Multi-pass membrane protein</topology>
    </subcellularLocation>
</comment>
<evidence type="ECO:0000313" key="12">
    <source>
        <dbReference type="Proteomes" id="UP001218412"/>
    </source>
</evidence>
<dbReference type="PANTHER" id="PTHR35011">
    <property type="entry name" value="2,3-DIKETO-L-GULONATE TRAP TRANSPORTER SMALL PERMEASE PROTEIN YIAM"/>
    <property type="match status" value="1"/>
</dbReference>
<evidence type="ECO:0000256" key="1">
    <source>
        <dbReference type="ARBA" id="ARBA00004429"/>
    </source>
</evidence>